<dbReference type="GO" id="GO:0042407">
    <property type="term" value="P:cristae formation"/>
    <property type="evidence" value="ECO:0007669"/>
    <property type="project" value="TreeGrafter"/>
</dbReference>
<dbReference type="InterPro" id="IPR036869">
    <property type="entry name" value="J_dom_sf"/>
</dbReference>
<accession>A0A401GZ17</accession>
<dbReference type="InterPro" id="IPR024586">
    <property type="entry name" value="DnaJ-like_C11_C"/>
</dbReference>
<dbReference type="Proteomes" id="UP000287166">
    <property type="component" value="Unassembled WGS sequence"/>
</dbReference>
<keyword evidence="5" id="KW-1185">Reference proteome</keyword>
<dbReference type="InParanoid" id="A0A401GZ17"/>
<evidence type="ECO:0000256" key="2">
    <source>
        <dbReference type="SAM" id="Phobius"/>
    </source>
</evidence>
<dbReference type="Pfam" id="PF22774">
    <property type="entry name" value="DNAJC11_beta-barrel"/>
    <property type="match status" value="1"/>
</dbReference>
<evidence type="ECO:0000256" key="1">
    <source>
        <dbReference type="ARBA" id="ARBA00023186"/>
    </source>
</evidence>
<dbReference type="SUPFAM" id="SSF46565">
    <property type="entry name" value="Chaperone J-domain"/>
    <property type="match status" value="1"/>
</dbReference>
<dbReference type="RefSeq" id="XP_027618321.1">
    <property type="nucleotide sequence ID" value="XM_027762520.1"/>
</dbReference>
<sequence length="599" mass="67147">MPDTSPDLLNIPGSPNDREFLYAVLNLPTTASDNEIRERYKQLSVVFHPDKQHDGQAKDTATKRFLEVQKAYEVLSDPITRRAYDLLGPDGLKDVQLADLSGLSKEELDAALIHNNIEVERARLEPIVRPRAHISLNVDASSLFEDDDYFNAKDEPLHGRLTRRLKEVQRSNLTFRHTVQKEINDKTVLVLSSSGGGTSRGKIMGTIRHQYSPRWNFEATTSLLNMASLGLKTTYRDDDSTVMVQTHLPALFRRFFSSLPEDRRLPPFTVALSRRLFPESPTQGTIVVTTRSPMPVVSVNLSSAHFFDHTPEASIPMPNLGSEHGVRPPSVHGLALGTTFWNVGVTMAGLMTGVSAQWGLNFVELGLQAKVIAQFALNGWSWLVGCEWRKNDSAAGASVGMGLEGIVLKLDVFYLGQQLTVPITLSHDRELGLALWTTVVPSTALVAAYYFILRPRRRRQRMEFFRRARRDLRDEKSDVLREIKETSHLLQDTAKKHMQAEASCGGLIIVEALYGPSERDESTKGLDVDVTVPVQALVNKSQLYIPGRRSKAGLQGFYDPAAMVAKTLRIRYTFRGRLHYAEFTDHMPVVLPLEEHLVD</sequence>
<proteinExistence type="predicted"/>
<dbReference type="PANTHER" id="PTHR44157">
    <property type="entry name" value="DNAJ HOMOLOG SUBFAMILY C MEMBER 11"/>
    <property type="match status" value="1"/>
</dbReference>
<organism evidence="4 5">
    <name type="scientific">Sparassis crispa</name>
    <dbReference type="NCBI Taxonomy" id="139825"/>
    <lineage>
        <taxon>Eukaryota</taxon>
        <taxon>Fungi</taxon>
        <taxon>Dikarya</taxon>
        <taxon>Basidiomycota</taxon>
        <taxon>Agaricomycotina</taxon>
        <taxon>Agaricomycetes</taxon>
        <taxon>Polyporales</taxon>
        <taxon>Sparassidaceae</taxon>
        <taxon>Sparassis</taxon>
    </lineage>
</organism>
<dbReference type="InterPro" id="IPR055225">
    <property type="entry name" value="DNAJC11-like_beta-barrel"/>
</dbReference>
<gene>
    <name evidence="4" type="ORF">SCP_1100840</name>
</gene>
<feature type="transmembrane region" description="Helical" evidence="2">
    <location>
        <begin position="433"/>
        <end position="452"/>
    </location>
</feature>
<dbReference type="PANTHER" id="PTHR44157:SF1">
    <property type="entry name" value="DNAJ HOMOLOG SUBFAMILY C MEMBER 11"/>
    <property type="match status" value="1"/>
</dbReference>
<keyword evidence="2" id="KW-0812">Transmembrane</keyword>
<dbReference type="EMBL" id="BFAD01000011">
    <property type="protein sequence ID" value="GBE87408.1"/>
    <property type="molecule type" value="Genomic_DNA"/>
</dbReference>
<comment type="caution">
    <text evidence="4">The sequence shown here is derived from an EMBL/GenBank/DDBJ whole genome shotgun (WGS) entry which is preliminary data.</text>
</comment>
<name>A0A401GZ17_9APHY</name>
<dbReference type="PROSITE" id="PS50076">
    <property type="entry name" value="DNAJ_2"/>
    <property type="match status" value="1"/>
</dbReference>
<dbReference type="Pfam" id="PF11875">
    <property type="entry name" value="DnaJ-like_C11_C"/>
    <property type="match status" value="1"/>
</dbReference>
<dbReference type="GO" id="GO:0005739">
    <property type="term" value="C:mitochondrion"/>
    <property type="evidence" value="ECO:0007669"/>
    <property type="project" value="GOC"/>
</dbReference>
<dbReference type="CDD" id="cd06257">
    <property type="entry name" value="DnaJ"/>
    <property type="match status" value="1"/>
</dbReference>
<feature type="domain" description="J" evidence="3">
    <location>
        <begin position="20"/>
        <end position="88"/>
    </location>
</feature>
<evidence type="ECO:0000259" key="3">
    <source>
        <dbReference type="PROSITE" id="PS50076"/>
    </source>
</evidence>
<reference evidence="4 5" key="1">
    <citation type="journal article" date="2018" name="Sci. Rep.">
        <title>Genome sequence of the cauliflower mushroom Sparassis crispa (Hanabiratake) and its association with beneficial usage.</title>
        <authorList>
            <person name="Kiyama R."/>
            <person name="Furutani Y."/>
            <person name="Kawaguchi K."/>
            <person name="Nakanishi T."/>
        </authorList>
    </citation>
    <scope>NUCLEOTIDE SEQUENCE [LARGE SCALE GENOMIC DNA]</scope>
</reference>
<dbReference type="STRING" id="139825.A0A401GZ17"/>
<keyword evidence="1" id="KW-0143">Chaperone</keyword>
<dbReference type="FunCoup" id="A0A401GZ17">
    <property type="interactions" value="274"/>
</dbReference>
<dbReference type="AlphaFoldDB" id="A0A401GZ17"/>
<dbReference type="GeneID" id="38784325"/>
<evidence type="ECO:0000313" key="4">
    <source>
        <dbReference type="EMBL" id="GBE87408.1"/>
    </source>
</evidence>
<protein>
    <submittedName>
        <fullName evidence="4">DnaJ-domain-containing protein</fullName>
    </submittedName>
</protein>
<dbReference type="InterPro" id="IPR052243">
    <property type="entry name" value="Mito_inner_membrane_organizer"/>
</dbReference>
<keyword evidence="2" id="KW-1133">Transmembrane helix</keyword>
<dbReference type="SMART" id="SM00271">
    <property type="entry name" value="DnaJ"/>
    <property type="match status" value="1"/>
</dbReference>
<dbReference type="PRINTS" id="PR00625">
    <property type="entry name" value="JDOMAIN"/>
</dbReference>
<dbReference type="Gene3D" id="1.10.287.110">
    <property type="entry name" value="DnaJ domain"/>
    <property type="match status" value="1"/>
</dbReference>
<keyword evidence="2" id="KW-0472">Membrane</keyword>
<dbReference type="Pfam" id="PF00226">
    <property type="entry name" value="DnaJ"/>
    <property type="match status" value="1"/>
</dbReference>
<dbReference type="InterPro" id="IPR001623">
    <property type="entry name" value="DnaJ_domain"/>
</dbReference>
<dbReference type="OrthoDB" id="10248838at2759"/>
<evidence type="ECO:0000313" key="5">
    <source>
        <dbReference type="Proteomes" id="UP000287166"/>
    </source>
</evidence>